<protein>
    <submittedName>
        <fullName evidence="2">Uncharacterized protein</fullName>
    </submittedName>
</protein>
<evidence type="ECO:0000313" key="3">
    <source>
        <dbReference type="Proteomes" id="UP000826300"/>
    </source>
</evidence>
<sequence>MSRALQVVGAVVLALALPAGLKAEGVPVTSDQVMMLYFTDSGRSFGYQVMMARINIDTVKADLERDAAILKRNEELFARSAISQLDLEISQLKDAWNRKQLIVAQKNLVYLSAEYEAMSRMAEHFAGGTVMVEDLYAVFRRGWEAGCDKGPDEVVAHQAWAAFAEKSLERARQLNARGGVPDSEVLEREAQLAMARSNFQNRQAGLDRCKAVLFPSLEQVMAAPR</sequence>
<name>A0A8G1EDY0_9RHOB</name>
<gene>
    <name evidence="2" type="ORF">JO391_19875</name>
</gene>
<dbReference type="KEGG" id="nsm:JO391_19875"/>
<organism evidence="2 3">
    <name type="scientific">Neotabrizicola shimadae</name>
    <dbReference type="NCBI Taxonomy" id="2807096"/>
    <lineage>
        <taxon>Bacteria</taxon>
        <taxon>Pseudomonadati</taxon>
        <taxon>Pseudomonadota</taxon>
        <taxon>Alphaproteobacteria</taxon>
        <taxon>Rhodobacterales</taxon>
        <taxon>Paracoccaceae</taxon>
        <taxon>Neotabrizicola</taxon>
    </lineage>
</organism>
<dbReference type="EMBL" id="CP069370">
    <property type="protein sequence ID" value="QYZ69914.1"/>
    <property type="molecule type" value="Genomic_DNA"/>
</dbReference>
<dbReference type="AlphaFoldDB" id="A0A8G1EDY0"/>
<feature type="signal peptide" evidence="1">
    <location>
        <begin position="1"/>
        <end position="23"/>
    </location>
</feature>
<evidence type="ECO:0000256" key="1">
    <source>
        <dbReference type="SAM" id="SignalP"/>
    </source>
</evidence>
<evidence type="ECO:0000313" key="2">
    <source>
        <dbReference type="EMBL" id="QYZ69914.1"/>
    </source>
</evidence>
<feature type="chain" id="PRO_5034338840" evidence="1">
    <location>
        <begin position="24"/>
        <end position="225"/>
    </location>
</feature>
<proteinExistence type="predicted"/>
<reference evidence="2" key="1">
    <citation type="submission" date="2021-02" db="EMBL/GenBank/DDBJ databases">
        <title>Rhodobacter shimadae sp. nov., an aerobic anoxygenic phototrophic bacterium isolated from a hot spring.</title>
        <authorList>
            <person name="Muramatsu S."/>
            <person name="Haruta S."/>
            <person name="Hirose S."/>
            <person name="Hanada S."/>
        </authorList>
    </citation>
    <scope>NUCLEOTIDE SEQUENCE</scope>
    <source>
        <strain evidence="2">N10</strain>
    </source>
</reference>
<keyword evidence="3" id="KW-1185">Reference proteome</keyword>
<keyword evidence="1" id="KW-0732">Signal</keyword>
<dbReference type="RefSeq" id="WP_220662130.1">
    <property type="nucleotide sequence ID" value="NZ_CP069370.1"/>
</dbReference>
<accession>A0A8G1EDY0</accession>
<dbReference type="Proteomes" id="UP000826300">
    <property type="component" value="Chromosome"/>
</dbReference>